<evidence type="ECO:0000256" key="2">
    <source>
        <dbReference type="ARBA" id="ARBA00022502"/>
    </source>
</evidence>
<dbReference type="PANTHER" id="PTHR13148:SF0">
    <property type="entry name" value="POST-GPI ATTACHMENT TO PROTEINS FACTOR 3"/>
    <property type="match status" value="1"/>
</dbReference>
<gene>
    <name evidence="8" type="ORF">CU097_004484</name>
</gene>
<evidence type="ECO:0008006" key="10">
    <source>
        <dbReference type="Google" id="ProtNLM"/>
    </source>
</evidence>
<dbReference type="GO" id="GO:0016788">
    <property type="term" value="F:hydrolase activity, acting on ester bonds"/>
    <property type="evidence" value="ECO:0007669"/>
    <property type="project" value="TreeGrafter"/>
</dbReference>
<comment type="caution">
    <text evidence="8">The sequence shown here is derived from an EMBL/GenBank/DDBJ whole genome shotgun (WGS) entry which is preliminary data.</text>
</comment>
<feature type="transmembrane region" description="Helical" evidence="7">
    <location>
        <begin position="654"/>
        <end position="671"/>
    </location>
</feature>
<keyword evidence="5 7" id="KW-1133">Transmembrane helix</keyword>
<evidence type="ECO:0000313" key="9">
    <source>
        <dbReference type="Proteomes" id="UP000252139"/>
    </source>
</evidence>
<feature type="transmembrane region" description="Helical" evidence="7">
    <location>
        <begin position="678"/>
        <end position="698"/>
    </location>
</feature>
<evidence type="ECO:0000256" key="3">
    <source>
        <dbReference type="ARBA" id="ARBA00022692"/>
    </source>
</evidence>
<keyword evidence="6 7" id="KW-0472">Membrane</keyword>
<feature type="transmembrane region" description="Helical" evidence="7">
    <location>
        <begin position="615"/>
        <end position="634"/>
    </location>
</feature>
<dbReference type="Gene3D" id="3.50.50.60">
    <property type="entry name" value="FAD/NAD(P)-binding domain"/>
    <property type="match status" value="2"/>
</dbReference>
<protein>
    <recommendedName>
        <fullName evidence="10">Post-GPI attachment to proteins factor 3</fullName>
    </recommendedName>
</protein>
<reference evidence="8 9" key="1">
    <citation type="journal article" date="2018" name="G3 (Bethesda)">
        <title>Phylogenetic and Phylogenomic Definition of Rhizopus Species.</title>
        <authorList>
            <person name="Gryganskyi A.P."/>
            <person name="Golan J."/>
            <person name="Dolatabadi S."/>
            <person name="Mondo S."/>
            <person name="Robb S."/>
            <person name="Idnurm A."/>
            <person name="Muszewska A."/>
            <person name="Steczkiewicz K."/>
            <person name="Masonjones S."/>
            <person name="Liao H.L."/>
            <person name="Gajdeczka M.T."/>
            <person name="Anike F."/>
            <person name="Vuek A."/>
            <person name="Anishchenko I.M."/>
            <person name="Voigt K."/>
            <person name="de Hoog G.S."/>
            <person name="Smith M.E."/>
            <person name="Heitman J."/>
            <person name="Vilgalys R."/>
            <person name="Stajich J.E."/>
        </authorList>
    </citation>
    <scope>NUCLEOTIDE SEQUENCE [LARGE SCALE GENOMIC DNA]</scope>
    <source>
        <strain evidence="8 9">CBS 357.93</strain>
    </source>
</reference>
<keyword evidence="9" id="KW-1185">Reference proteome</keyword>
<dbReference type="PANTHER" id="PTHR13148">
    <property type="entry name" value="PER1-RELATED"/>
    <property type="match status" value="1"/>
</dbReference>
<evidence type="ECO:0000256" key="6">
    <source>
        <dbReference type="ARBA" id="ARBA00023136"/>
    </source>
</evidence>
<feature type="transmembrane region" description="Helical" evidence="7">
    <location>
        <begin position="735"/>
        <end position="755"/>
    </location>
</feature>
<dbReference type="InterPro" id="IPR036188">
    <property type="entry name" value="FAD/NAD-bd_sf"/>
</dbReference>
<evidence type="ECO:0000256" key="7">
    <source>
        <dbReference type="SAM" id="Phobius"/>
    </source>
</evidence>
<evidence type="ECO:0000256" key="4">
    <source>
        <dbReference type="ARBA" id="ARBA00022729"/>
    </source>
</evidence>
<feature type="transmembrane region" description="Helical" evidence="7">
    <location>
        <begin position="7"/>
        <end position="26"/>
    </location>
</feature>
<keyword evidence="4" id="KW-0732">Signal</keyword>
<dbReference type="SUPFAM" id="SSF51905">
    <property type="entry name" value="FAD/NAD(P)-binding domain"/>
    <property type="match status" value="1"/>
</dbReference>
<feature type="transmembrane region" description="Helical" evidence="7">
    <location>
        <begin position="152"/>
        <end position="173"/>
    </location>
</feature>
<dbReference type="OrthoDB" id="5977668at2759"/>
<feature type="transmembrane region" description="Helical" evidence="7">
    <location>
        <begin position="704"/>
        <end position="728"/>
    </location>
</feature>
<comment type="subcellular location">
    <subcellularLocation>
        <location evidence="1">Endomembrane system</location>
        <topology evidence="1">Multi-pass membrane protein</topology>
    </subcellularLocation>
</comment>
<dbReference type="InterPro" id="IPR007217">
    <property type="entry name" value="Per1-like"/>
</dbReference>
<keyword evidence="3 7" id="KW-0812">Transmembrane</keyword>
<dbReference type="Pfam" id="PF13450">
    <property type="entry name" value="NAD_binding_8"/>
    <property type="match status" value="1"/>
</dbReference>
<evidence type="ECO:0000256" key="5">
    <source>
        <dbReference type="ARBA" id="ARBA00022989"/>
    </source>
</evidence>
<dbReference type="Proteomes" id="UP000252139">
    <property type="component" value="Unassembled WGS sequence"/>
</dbReference>
<keyword evidence="2" id="KW-0337">GPI-anchor biosynthesis</keyword>
<dbReference type="Pfam" id="PF04080">
    <property type="entry name" value="Per1"/>
    <property type="match status" value="1"/>
</dbReference>
<evidence type="ECO:0000256" key="1">
    <source>
        <dbReference type="ARBA" id="ARBA00004127"/>
    </source>
</evidence>
<organism evidence="8 9">
    <name type="scientific">Rhizopus azygosporus</name>
    <name type="common">Rhizopus microsporus var. azygosporus</name>
    <dbReference type="NCBI Taxonomy" id="86630"/>
    <lineage>
        <taxon>Eukaryota</taxon>
        <taxon>Fungi</taxon>
        <taxon>Fungi incertae sedis</taxon>
        <taxon>Mucoromycota</taxon>
        <taxon>Mucoromycotina</taxon>
        <taxon>Mucoromycetes</taxon>
        <taxon>Mucorales</taxon>
        <taxon>Mucorineae</taxon>
        <taxon>Rhizopodaceae</taxon>
        <taxon>Rhizopus</taxon>
    </lineage>
</organism>
<dbReference type="GO" id="GO:0006506">
    <property type="term" value="P:GPI anchor biosynthetic process"/>
    <property type="evidence" value="ECO:0007669"/>
    <property type="project" value="UniProtKB-KW"/>
</dbReference>
<sequence>MTEKSKVKVAVIGSGLAGLSIAYLLTKGSDKFEVHLFEKNASLGMDASSISVGPNKEHRIDVPMRSFMSGYYSHLLRLYNHLQIPAKKAKFSFGWYKIQQDTTQQYAPTEVASFTKNEPYLIYSGARTVGYLNWIQRNTHSLMDSVQAFVTFFWNTCIVAFSYFQILLISLYMHHKGHLKDPMHEICNLTLSEFFKRYYIHEYFAYQVFVPLFAAVCTNSHQSMLQYPASDILEYVALGVFEESYVAACGVQQVVKRLSAPLEHIHLKTQITSIKSDPSSRHRYQIQDEKKQSYDIDHIVFATQGNQAADLLKHLAHSTPELKESLKDQIDMLSRFRYDSALVINHTDVRVLPRNPSHWRALNLAVIDKSVDPGDSELIVPYPHDTTMATHILNMTHNQMPQEMIYMQTTNPCLSVDPEKVLSVAWFERATVTLDSKRALQTGLFTLEDGEYELGPCQGKNNIWFVGSYCWKGIPLLEGCVASAEYVAIKGIARYEGVSVNMPCCLIVLSLASSGDIQPEYRLCVDTCSSKPHLLPAYLRLFGWTVRDDCRYRCMQSITQEAIEQGTRIHQYHGKWPFYRLYGIQEPASVLFSILNGLQHYKYFFRLKQQLSNTYYLKPIYMGISICGMNAWIWSTVFHSRDTSWTEKLDYFSAGLYILYGLFVAVLRIFHIRHRLAIAVWACLCAGAFTAHVTYLARLPRFDYGYNMLACLIIGGIQTSLWLIWSIWNVKKRSYAWMAGVSVVLVSLAMCLEVFDFPPWLGTLDAHSLWHAATIPLAPLFYRFLLRDAYAETNQTSVNKRSS</sequence>
<accession>A0A367JNV4</accession>
<dbReference type="AlphaFoldDB" id="A0A367JNV4"/>
<name>A0A367JNV4_RHIAZ</name>
<proteinExistence type="predicted"/>
<feature type="transmembrane region" description="Helical" evidence="7">
    <location>
        <begin position="767"/>
        <end position="786"/>
    </location>
</feature>
<evidence type="ECO:0000313" key="8">
    <source>
        <dbReference type="EMBL" id="RCH91391.1"/>
    </source>
</evidence>
<dbReference type="GO" id="GO:0005789">
    <property type="term" value="C:endoplasmic reticulum membrane"/>
    <property type="evidence" value="ECO:0007669"/>
    <property type="project" value="TreeGrafter"/>
</dbReference>
<dbReference type="STRING" id="86630.A0A367JNV4"/>
<dbReference type="Gene3D" id="3.90.660.10">
    <property type="match status" value="1"/>
</dbReference>
<dbReference type="EMBL" id="PJQL01000975">
    <property type="protein sequence ID" value="RCH91391.1"/>
    <property type="molecule type" value="Genomic_DNA"/>
</dbReference>